<dbReference type="PIRSF" id="PIRSF005622">
    <property type="entry name" value="Hydrgn_mat_hypD"/>
    <property type="match status" value="1"/>
</dbReference>
<accession>A0A3S9SXF8</accession>
<comment type="similarity">
    <text evidence="1">Belongs to the HypD family.</text>
</comment>
<dbReference type="Proteomes" id="UP000267250">
    <property type="component" value="Chromosome"/>
</dbReference>
<organism evidence="4 5">
    <name type="scientific">Anoxybacter fermentans</name>
    <dbReference type="NCBI Taxonomy" id="1323375"/>
    <lineage>
        <taxon>Bacteria</taxon>
        <taxon>Bacillati</taxon>
        <taxon>Bacillota</taxon>
        <taxon>Clostridia</taxon>
        <taxon>Halanaerobiales</taxon>
        <taxon>Anoxybacter</taxon>
    </lineage>
</organism>
<dbReference type="GO" id="GO:0051539">
    <property type="term" value="F:4 iron, 4 sulfur cluster binding"/>
    <property type="evidence" value="ECO:0007669"/>
    <property type="project" value="TreeGrafter"/>
</dbReference>
<evidence type="ECO:0000256" key="1">
    <source>
        <dbReference type="ARBA" id="ARBA00007888"/>
    </source>
</evidence>
<dbReference type="Gene3D" id="3.40.50.11750">
    <property type="entry name" value="HypD, alpha/beta domain 1"/>
    <property type="match status" value="2"/>
</dbReference>
<dbReference type="AlphaFoldDB" id="A0A3S9SXF8"/>
<dbReference type="KEGG" id="aft:BBF96_05755"/>
<dbReference type="GO" id="GO:0005506">
    <property type="term" value="F:iron ion binding"/>
    <property type="evidence" value="ECO:0007669"/>
    <property type="project" value="TreeGrafter"/>
</dbReference>
<dbReference type="PANTHER" id="PTHR30149">
    <property type="entry name" value="HYDROGENASE PROTEIN ASSEMBLY PROTEIN HYPD"/>
    <property type="match status" value="1"/>
</dbReference>
<keyword evidence="3" id="KW-0408">Iron</keyword>
<keyword evidence="2" id="KW-0479">Metal-binding</keyword>
<evidence type="ECO:0000256" key="2">
    <source>
        <dbReference type="ARBA" id="ARBA00022723"/>
    </source>
</evidence>
<dbReference type="RefSeq" id="WP_127016273.1">
    <property type="nucleotide sequence ID" value="NZ_CP016379.1"/>
</dbReference>
<gene>
    <name evidence="4" type="ORF">BBF96_05755</name>
</gene>
<dbReference type="PANTHER" id="PTHR30149:SF0">
    <property type="entry name" value="HYDROGENASE MATURATION FACTOR HYPD"/>
    <property type="match status" value="1"/>
</dbReference>
<proteinExistence type="inferred from homology"/>
<sequence length="382" mass="42597">MKNRYRDPLLIQKVTQKIHQVTESLDRTVRLMEVCGTHTHSIFHFGIRDLLPEKVELISGPGCPVCVTPMEFIDQAILLSRQPDVIITTFGDLMRVPGKRGSLLQAKAEGADVEILYSPLDSLKLARENPEKLVVFLGVGFETTIPLSALAIQQAEVEGIRNFKILNAHKIVPPALRALTTQDIRLDGFILPGHVSAIIGLKPYHFLAEEFGMPGVVAGFEPLEILLGILKILEQLSEGRAEIENVYRRVVCSEGNRRAVEMINKYFVLTESEWRGLGMIPDSGLMLKDEWKDFDLLTQENLDAVKAVQEEMEQLSEYSSQNMDGPCICGLILTGRKIPLDCPSFDKVCTPESPLGACMVSAEGTCAAYYRYRGRGGRFHVR</sequence>
<name>A0A3S9SXF8_9FIRM</name>
<dbReference type="InterPro" id="IPR002780">
    <property type="entry name" value="Hyd_form_HypD"/>
</dbReference>
<evidence type="ECO:0000313" key="4">
    <source>
        <dbReference type="EMBL" id="AZR72940.1"/>
    </source>
</evidence>
<keyword evidence="5" id="KW-1185">Reference proteome</keyword>
<reference evidence="4 5" key="1">
    <citation type="submission" date="2016-07" db="EMBL/GenBank/DDBJ databases">
        <title>Genome and transcriptome analysis of iron-reducing fermentative bacteria Anoxybacter fermentans.</title>
        <authorList>
            <person name="Zeng X."/>
            <person name="Shao Z."/>
        </authorList>
    </citation>
    <scope>NUCLEOTIDE SEQUENCE [LARGE SCALE GENOMIC DNA]</scope>
    <source>
        <strain evidence="4 5">DY22613</strain>
    </source>
</reference>
<dbReference type="NCBIfam" id="TIGR00075">
    <property type="entry name" value="hypD"/>
    <property type="match status" value="1"/>
</dbReference>
<dbReference type="Gene3D" id="6.10.20.100">
    <property type="match status" value="1"/>
</dbReference>
<dbReference type="GO" id="GO:0051604">
    <property type="term" value="P:protein maturation"/>
    <property type="evidence" value="ECO:0007669"/>
    <property type="project" value="TreeGrafter"/>
</dbReference>
<dbReference type="GO" id="GO:0070025">
    <property type="term" value="F:carbon monoxide binding"/>
    <property type="evidence" value="ECO:0007669"/>
    <property type="project" value="TreeGrafter"/>
</dbReference>
<protein>
    <submittedName>
        <fullName evidence="4">Hydrogenase formation protein HypD</fullName>
    </submittedName>
</protein>
<dbReference type="EMBL" id="CP016379">
    <property type="protein sequence ID" value="AZR72940.1"/>
    <property type="molecule type" value="Genomic_DNA"/>
</dbReference>
<dbReference type="InterPro" id="IPR042244">
    <property type="entry name" value="HypD_2_sf"/>
</dbReference>
<dbReference type="Pfam" id="PF01924">
    <property type="entry name" value="HypD"/>
    <property type="match status" value="1"/>
</dbReference>
<evidence type="ECO:0000256" key="3">
    <source>
        <dbReference type="ARBA" id="ARBA00023004"/>
    </source>
</evidence>
<evidence type="ECO:0000313" key="5">
    <source>
        <dbReference type="Proteomes" id="UP000267250"/>
    </source>
</evidence>
<dbReference type="OrthoDB" id="9770424at2"/>
<dbReference type="InterPro" id="IPR042243">
    <property type="entry name" value="HypD_1"/>
</dbReference>